<dbReference type="InterPro" id="IPR002181">
    <property type="entry name" value="Fibrinogen_a/b/g_C_dom"/>
</dbReference>
<organism evidence="6 7">
    <name type="scientific">Exaiptasia diaphana</name>
    <name type="common">Tropical sea anemone</name>
    <name type="synonym">Aiptasia pulchella</name>
    <dbReference type="NCBI Taxonomy" id="2652724"/>
    <lineage>
        <taxon>Eukaryota</taxon>
        <taxon>Metazoa</taxon>
        <taxon>Cnidaria</taxon>
        <taxon>Anthozoa</taxon>
        <taxon>Hexacorallia</taxon>
        <taxon>Actiniaria</taxon>
        <taxon>Aiptasiidae</taxon>
        <taxon>Exaiptasia</taxon>
    </lineage>
</organism>
<dbReference type="AlphaFoldDB" id="A0A913XGF1"/>
<dbReference type="GeneID" id="110242680"/>
<dbReference type="EnsemblMetazoa" id="XM_021048696.1">
    <property type="protein sequence ID" value="XP_020904355.1"/>
    <property type="gene ID" value="LOC110242680"/>
</dbReference>
<dbReference type="PANTHER" id="PTHR16146:SF46">
    <property type="entry name" value="INTELECTIN-1A-RELATED"/>
    <property type="match status" value="1"/>
</dbReference>
<keyword evidence="3" id="KW-0106">Calcium</keyword>
<dbReference type="SUPFAM" id="SSF56496">
    <property type="entry name" value="Fibrinogen C-terminal domain-like"/>
    <property type="match status" value="1"/>
</dbReference>
<dbReference type="OrthoDB" id="5971203at2759"/>
<keyword evidence="4" id="KW-1015">Disulfide bond</keyword>
<dbReference type="RefSeq" id="XP_020904355.1">
    <property type="nucleotide sequence ID" value="XM_021048696.1"/>
</dbReference>
<evidence type="ECO:0000313" key="7">
    <source>
        <dbReference type="Proteomes" id="UP000887567"/>
    </source>
</evidence>
<evidence type="ECO:0000256" key="1">
    <source>
        <dbReference type="ARBA" id="ARBA00022723"/>
    </source>
</evidence>
<evidence type="ECO:0000256" key="4">
    <source>
        <dbReference type="ARBA" id="ARBA00023157"/>
    </source>
</evidence>
<protein>
    <recommendedName>
        <fullName evidence="5">Fibrinogen C-terminal domain-containing protein</fullName>
    </recommendedName>
</protein>
<proteinExistence type="predicted"/>
<dbReference type="NCBIfam" id="NF040941">
    <property type="entry name" value="GGGWT_bact"/>
    <property type="match status" value="1"/>
</dbReference>
<dbReference type="Proteomes" id="UP000887567">
    <property type="component" value="Unplaced"/>
</dbReference>
<dbReference type="GO" id="GO:0070492">
    <property type="term" value="F:oligosaccharide binding"/>
    <property type="evidence" value="ECO:0007669"/>
    <property type="project" value="TreeGrafter"/>
</dbReference>
<dbReference type="GO" id="GO:0005615">
    <property type="term" value="C:extracellular space"/>
    <property type="evidence" value="ECO:0007669"/>
    <property type="project" value="TreeGrafter"/>
</dbReference>
<keyword evidence="7" id="KW-1185">Reference proteome</keyword>
<evidence type="ECO:0000259" key="5">
    <source>
        <dbReference type="PROSITE" id="PS51406"/>
    </source>
</evidence>
<keyword evidence="2" id="KW-0430">Lectin</keyword>
<dbReference type="PANTHER" id="PTHR16146">
    <property type="entry name" value="INTELECTIN"/>
    <property type="match status" value="1"/>
</dbReference>
<dbReference type="PROSITE" id="PS51406">
    <property type="entry name" value="FIBRINOGEN_C_2"/>
    <property type="match status" value="1"/>
</dbReference>
<evidence type="ECO:0000313" key="6">
    <source>
        <dbReference type="EnsemblMetazoa" id="XP_020904355.1"/>
    </source>
</evidence>
<dbReference type="InterPro" id="IPR036056">
    <property type="entry name" value="Fibrinogen-like_C"/>
</dbReference>
<feature type="domain" description="Fibrinogen C-terminal" evidence="5">
    <location>
        <begin position="51"/>
        <end position="104"/>
    </location>
</feature>
<keyword evidence="1" id="KW-0479">Metal-binding</keyword>
<sequence>MEDGVCQSINYDTRHFHCQFSTEIKRHKPNKVQPKYLGVYMENPKRANRGSHLLLAGHSCKEIKDLGESRGDGEYWIDPGNTGQPFTVYCDMTTDGGGWTLIMRAHLPTTAPQPVVLEKEYKALASYTNYRQRLTLGALKKLRKDMGFHQLRFRCRKKSINRTLHIMTTNNTAGHKVLDHFLVKPTWPTACNSFERLPDDTSILARNCMKWGHNGGNVEVNRWGRYSGYGGSRIHNNVIIWEKKYYFSSQSYYCDDYTGPTYGALNVGDIWEMFVR</sequence>
<dbReference type="Pfam" id="PF00147">
    <property type="entry name" value="Fibrinogen_C"/>
    <property type="match status" value="1"/>
</dbReference>
<accession>A0A913XGF1</accession>
<dbReference type="Gene3D" id="3.90.215.10">
    <property type="entry name" value="Gamma Fibrinogen, chain A, domain 1"/>
    <property type="match status" value="1"/>
</dbReference>
<evidence type="ECO:0000256" key="2">
    <source>
        <dbReference type="ARBA" id="ARBA00022734"/>
    </source>
</evidence>
<evidence type="ECO:0000256" key="3">
    <source>
        <dbReference type="ARBA" id="ARBA00022837"/>
    </source>
</evidence>
<name>A0A913XGF1_EXADI</name>
<dbReference type="InterPro" id="IPR014716">
    <property type="entry name" value="Fibrinogen_a/b/g_C_1"/>
</dbReference>
<dbReference type="KEGG" id="epa:110242680"/>
<dbReference type="GO" id="GO:0046872">
    <property type="term" value="F:metal ion binding"/>
    <property type="evidence" value="ECO:0007669"/>
    <property type="project" value="UniProtKB-KW"/>
</dbReference>
<reference evidence="6" key="1">
    <citation type="submission" date="2022-11" db="UniProtKB">
        <authorList>
            <consortium name="EnsemblMetazoa"/>
        </authorList>
    </citation>
    <scope>IDENTIFICATION</scope>
</reference>